<sequence length="95" mass="10437">MKGKEVAVKVIPKAKELYISKQQICDLRLLNFCDYILVGMGRSLQFAKAANASFDDVPFNQVGSSPIFCWIGSKNDDGLAGRVGLTRSKVGWVQV</sequence>
<evidence type="ECO:0000313" key="1">
    <source>
        <dbReference type="EMBL" id="KAL0911919.1"/>
    </source>
</evidence>
<dbReference type="AlphaFoldDB" id="A0ABD0UH54"/>
<dbReference type="EMBL" id="JANQDX010000014">
    <property type="protein sequence ID" value="KAL0911919.1"/>
    <property type="molecule type" value="Genomic_DNA"/>
</dbReference>
<evidence type="ECO:0000313" key="2">
    <source>
        <dbReference type="Proteomes" id="UP001552299"/>
    </source>
</evidence>
<accession>A0ABD0UH54</accession>
<reference evidence="1 2" key="1">
    <citation type="journal article" date="2024" name="Plant Biotechnol. J.">
        <title>Dendrobium thyrsiflorum genome and its molecular insights into genes involved in important horticultural traits.</title>
        <authorList>
            <person name="Chen B."/>
            <person name="Wang J.Y."/>
            <person name="Zheng P.J."/>
            <person name="Li K.L."/>
            <person name="Liang Y.M."/>
            <person name="Chen X.F."/>
            <person name="Zhang C."/>
            <person name="Zhao X."/>
            <person name="He X."/>
            <person name="Zhang G.Q."/>
            <person name="Liu Z.J."/>
            <person name="Xu Q."/>
        </authorList>
    </citation>
    <scope>NUCLEOTIDE SEQUENCE [LARGE SCALE GENOMIC DNA]</scope>
    <source>
        <strain evidence="1">GZMU011</strain>
    </source>
</reference>
<organism evidence="1 2">
    <name type="scientific">Dendrobium thyrsiflorum</name>
    <name type="common">Pinecone-like raceme dendrobium</name>
    <name type="synonym">Orchid</name>
    <dbReference type="NCBI Taxonomy" id="117978"/>
    <lineage>
        <taxon>Eukaryota</taxon>
        <taxon>Viridiplantae</taxon>
        <taxon>Streptophyta</taxon>
        <taxon>Embryophyta</taxon>
        <taxon>Tracheophyta</taxon>
        <taxon>Spermatophyta</taxon>
        <taxon>Magnoliopsida</taxon>
        <taxon>Liliopsida</taxon>
        <taxon>Asparagales</taxon>
        <taxon>Orchidaceae</taxon>
        <taxon>Epidendroideae</taxon>
        <taxon>Malaxideae</taxon>
        <taxon>Dendrobiinae</taxon>
        <taxon>Dendrobium</taxon>
    </lineage>
</organism>
<comment type="caution">
    <text evidence="1">The sequence shown here is derived from an EMBL/GenBank/DDBJ whole genome shotgun (WGS) entry which is preliminary data.</text>
</comment>
<dbReference type="Proteomes" id="UP001552299">
    <property type="component" value="Unassembled WGS sequence"/>
</dbReference>
<keyword evidence="2" id="KW-1185">Reference proteome</keyword>
<proteinExistence type="predicted"/>
<name>A0ABD0UH54_DENTH</name>
<gene>
    <name evidence="1" type="ORF">M5K25_017857</name>
</gene>
<protein>
    <submittedName>
        <fullName evidence="1">Uncharacterized protein</fullName>
    </submittedName>
</protein>